<dbReference type="Gene3D" id="3.30.40.10">
    <property type="entry name" value="Zinc/RING finger domain, C3HC4 (zinc finger)"/>
    <property type="match status" value="1"/>
</dbReference>
<feature type="compositionally biased region" description="Low complexity" evidence="5">
    <location>
        <begin position="64"/>
        <end position="89"/>
    </location>
</feature>
<accession>A0A9P1J0E7</accession>
<feature type="compositionally biased region" description="Pro residues" evidence="5">
    <location>
        <begin position="190"/>
        <end position="199"/>
    </location>
</feature>
<dbReference type="GO" id="GO:0008270">
    <property type="term" value="F:zinc ion binding"/>
    <property type="evidence" value="ECO:0007669"/>
    <property type="project" value="UniProtKB-KW"/>
</dbReference>
<evidence type="ECO:0000313" key="8">
    <source>
        <dbReference type="Proteomes" id="UP001152747"/>
    </source>
</evidence>
<dbReference type="PROSITE" id="PS50016">
    <property type="entry name" value="ZF_PHD_2"/>
    <property type="match status" value="1"/>
</dbReference>
<feature type="compositionally biased region" description="Low complexity" evidence="5">
    <location>
        <begin position="31"/>
        <end position="42"/>
    </location>
</feature>
<evidence type="ECO:0000256" key="5">
    <source>
        <dbReference type="SAM" id="MobiDB-lite"/>
    </source>
</evidence>
<feature type="compositionally biased region" description="Polar residues" evidence="5">
    <location>
        <begin position="1"/>
        <end position="23"/>
    </location>
</feature>
<evidence type="ECO:0000256" key="2">
    <source>
        <dbReference type="ARBA" id="ARBA00022771"/>
    </source>
</evidence>
<evidence type="ECO:0000256" key="1">
    <source>
        <dbReference type="ARBA" id="ARBA00022723"/>
    </source>
</evidence>
<keyword evidence="1" id="KW-0479">Metal-binding</keyword>
<keyword evidence="2 4" id="KW-0863">Zinc-finger</keyword>
<feature type="compositionally biased region" description="Low complexity" evidence="5">
    <location>
        <begin position="200"/>
        <end position="247"/>
    </location>
</feature>
<dbReference type="Proteomes" id="UP001152747">
    <property type="component" value="Unassembled WGS sequence"/>
</dbReference>
<feature type="region of interest" description="Disordered" evidence="5">
    <location>
        <begin position="440"/>
        <end position="636"/>
    </location>
</feature>
<feature type="compositionally biased region" description="Low complexity" evidence="5">
    <location>
        <begin position="664"/>
        <end position="681"/>
    </location>
</feature>
<feature type="compositionally biased region" description="Low complexity" evidence="5">
    <location>
        <begin position="454"/>
        <end position="469"/>
    </location>
</feature>
<sequence>MSTSYPTSTNGVPSMPSPYSSAGPSYHPPYGGFQQMDQFQGMYPPTSNSSFNNSMNGVPPLGGPHQSMHQPQPQQNQQQPHPSQQQQMNGNAKHPSQMNPYDNRIPNNYMSYPPRSQPQAASQIPPQQHQQQQMQQHPNQHQQMNNSMISSSNGHPNMMGFPGPPNSQLSSGTYPPPNDQYRMQPIGAPMQPPMQPPHNPSQQSLQQQQSLQNHQQMGHPSQMQQQHPGQPYPNQQQQQSQQKQMLPPQQPMRTPSQQPMTPQQHQLNISSPMQQQTMRPPSNSQQQQAQQSYHQPGSMPPPMMPAPNSQLNMFQKQNSLQNQHQPHPNQQHPHPMPSPSFAVPREFTPIPSPRFVEKVPSPPRLDTPFTTVTHYDMPAAMVHMRDQFKRINPSVERYYGRSKQKLRMAYPAGKSTSAAVEPATFGFLRETKYYHERFERRPLQQMVPPSLNRSQSMQMSSTMSPSFPMHQPSTSSGKPPAKKARSASDAHDESSSFMNSMQHQQMMHQKPPNGMQQMRYPDMDHPMHQLPHSSNQQPPHPQMQQNPQQQNPQQMNTPHFNVPMHSAPSTSQGGRGRQQAQHQMQAPQMQPPQMHPPQMQPPQMTAQQQQHMQQHRMPPPQVPQTSQQSQHPQQQQHIPNMMMMNINDGRYLPQNGHSMDHQHLPQQQQQQAQPPQHQPQNHMHHMPNLGGDQSMGMLRNDYPMAQLDSICPGCSRPVMPSSQTLSCMYSECKHVYHKECTGLSPTALSHLEQEAGAARWVCPPCAPMMKQRENNVFNNI</sequence>
<feature type="region of interest" description="Disordered" evidence="5">
    <location>
        <begin position="651"/>
        <end position="686"/>
    </location>
</feature>
<name>A0A9P1J0E7_9PELO</name>
<evidence type="ECO:0000256" key="3">
    <source>
        <dbReference type="ARBA" id="ARBA00022833"/>
    </source>
</evidence>
<reference evidence="7" key="1">
    <citation type="submission" date="2022-11" db="EMBL/GenBank/DDBJ databases">
        <authorList>
            <person name="Kikuchi T."/>
        </authorList>
    </citation>
    <scope>NUCLEOTIDE SEQUENCE</scope>
    <source>
        <strain evidence="7">PS1010</strain>
    </source>
</reference>
<feature type="compositionally biased region" description="Low complexity" evidence="5">
    <location>
        <begin position="623"/>
        <end position="636"/>
    </location>
</feature>
<feature type="compositionally biased region" description="Pro residues" evidence="5">
    <location>
        <begin position="589"/>
        <end position="600"/>
    </location>
</feature>
<dbReference type="PROSITE" id="PS01359">
    <property type="entry name" value="ZF_PHD_1"/>
    <property type="match status" value="1"/>
</dbReference>
<evidence type="ECO:0000313" key="7">
    <source>
        <dbReference type="EMBL" id="CAI5454306.1"/>
    </source>
</evidence>
<feature type="region of interest" description="Disordered" evidence="5">
    <location>
        <begin position="1"/>
        <end position="343"/>
    </location>
</feature>
<feature type="compositionally biased region" description="Low complexity" evidence="5">
    <location>
        <begin position="601"/>
        <end position="616"/>
    </location>
</feature>
<dbReference type="SUPFAM" id="SSF57903">
    <property type="entry name" value="FYVE/PHD zinc finger"/>
    <property type="match status" value="1"/>
</dbReference>
<feature type="domain" description="PHD-type" evidence="6">
    <location>
        <begin position="708"/>
        <end position="768"/>
    </location>
</feature>
<feature type="compositionally biased region" description="Polar residues" evidence="5">
    <location>
        <begin position="252"/>
        <end position="279"/>
    </location>
</feature>
<feature type="compositionally biased region" description="Low complexity" evidence="5">
    <location>
        <begin position="280"/>
        <end position="296"/>
    </location>
</feature>
<gene>
    <name evidence="7" type="ORF">CAMP_LOCUS16943</name>
</gene>
<dbReference type="InterPro" id="IPR011011">
    <property type="entry name" value="Znf_FYVE_PHD"/>
</dbReference>
<keyword evidence="3" id="KW-0862">Zinc</keyword>
<feature type="compositionally biased region" description="Low complexity" evidence="5">
    <location>
        <begin position="317"/>
        <end position="333"/>
    </location>
</feature>
<dbReference type="EMBL" id="CANHGI010000006">
    <property type="protein sequence ID" value="CAI5454306.1"/>
    <property type="molecule type" value="Genomic_DNA"/>
</dbReference>
<dbReference type="InterPro" id="IPR013083">
    <property type="entry name" value="Znf_RING/FYVE/PHD"/>
</dbReference>
<feature type="compositionally biased region" description="Low complexity" evidence="5">
    <location>
        <begin position="495"/>
        <end position="509"/>
    </location>
</feature>
<feature type="compositionally biased region" description="Low complexity" evidence="5">
    <location>
        <begin position="117"/>
        <end position="153"/>
    </location>
</feature>
<feature type="compositionally biased region" description="Polar residues" evidence="5">
    <location>
        <begin position="94"/>
        <end position="110"/>
    </location>
</feature>
<organism evidence="7 8">
    <name type="scientific">Caenorhabditis angaria</name>
    <dbReference type="NCBI Taxonomy" id="860376"/>
    <lineage>
        <taxon>Eukaryota</taxon>
        <taxon>Metazoa</taxon>
        <taxon>Ecdysozoa</taxon>
        <taxon>Nematoda</taxon>
        <taxon>Chromadorea</taxon>
        <taxon>Rhabditida</taxon>
        <taxon>Rhabditina</taxon>
        <taxon>Rhabditomorpha</taxon>
        <taxon>Rhabditoidea</taxon>
        <taxon>Rhabditidae</taxon>
        <taxon>Peloderinae</taxon>
        <taxon>Caenorhabditis</taxon>
    </lineage>
</organism>
<dbReference type="AlphaFoldDB" id="A0A9P1J0E7"/>
<dbReference type="InterPro" id="IPR019787">
    <property type="entry name" value="Znf_PHD-finger"/>
</dbReference>
<evidence type="ECO:0000256" key="4">
    <source>
        <dbReference type="PROSITE-ProRule" id="PRU00146"/>
    </source>
</evidence>
<protein>
    <recommendedName>
        <fullName evidence="6">PHD-type domain-containing protein</fullName>
    </recommendedName>
</protein>
<dbReference type="InterPro" id="IPR019786">
    <property type="entry name" value="Zinc_finger_PHD-type_CS"/>
</dbReference>
<dbReference type="OrthoDB" id="5877958at2759"/>
<evidence type="ECO:0000259" key="6">
    <source>
        <dbReference type="PROSITE" id="PS50016"/>
    </source>
</evidence>
<proteinExistence type="predicted"/>
<comment type="caution">
    <text evidence="7">The sequence shown here is derived from an EMBL/GenBank/DDBJ whole genome shotgun (WGS) entry which is preliminary data.</text>
</comment>
<feature type="compositionally biased region" description="Polar residues" evidence="5">
    <location>
        <begin position="45"/>
        <end position="56"/>
    </location>
</feature>
<feature type="compositionally biased region" description="Low complexity" evidence="5">
    <location>
        <begin position="531"/>
        <end position="556"/>
    </location>
</feature>
<feature type="compositionally biased region" description="Low complexity" evidence="5">
    <location>
        <begin position="578"/>
        <end position="588"/>
    </location>
</feature>
<keyword evidence="8" id="KW-1185">Reference proteome</keyword>